<reference evidence="2" key="1">
    <citation type="journal article" date="2023" name="Nat. Plants">
        <title>Single-cell RNA sequencing provides a high-resolution roadmap for understanding the multicellular compartmentation of specialized metabolism.</title>
        <authorList>
            <person name="Sun S."/>
            <person name="Shen X."/>
            <person name="Li Y."/>
            <person name="Li Y."/>
            <person name="Wang S."/>
            <person name="Li R."/>
            <person name="Zhang H."/>
            <person name="Shen G."/>
            <person name="Guo B."/>
            <person name="Wei J."/>
            <person name="Xu J."/>
            <person name="St-Pierre B."/>
            <person name="Chen S."/>
            <person name="Sun C."/>
        </authorList>
    </citation>
    <scope>NUCLEOTIDE SEQUENCE [LARGE SCALE GENOMIC DNA]</scope>
</reference>
<dbReference type="Proteomes" id="UP001060085">
    <property type="component" value="Linkage Group LG08"/>
</dbReference>
<accession>A0ACB9ZM83</accession>
<evidence type="ECO:0000313" key="1">
    <source>
        <dbReference type="EMBL" id="KAI5648802.1"/>
    </source>
</evidence>
<comment type="caution">
    <text evidence="1">The sequence shown here is derived from an EMBL/GenBank/DDBJ whole genome shotgun (WGS) entry which is preliminary data.</text>
</comment>
<gene>
    <name evidence="1" type="ORF">M9H77_34807</name>
</gene>
<keyword evidence="2" id="KW-1185">Reference proteome</keyword>
<protein>
    <submittedName>
        <fullName evidence="1">Uncharacterized protein</fullName>
    </submittedName>
</protein>
<proteinExistence type="predicted"/>
<evidence type="ECO:0000313" key="2">
    <source>
        <dbReference type="Proteomes" id="UP001060085"/>
    </source>
</evidence>
<organism evidence="1 2">
    <name type="scientific">Catharanthus roseus</name>
    <name type="common">Madagascar periwinkle</name>
    <name type="synonym">Vinca rosea</name>
    <dbReference type="NCBI Taxonomy" id="4058"/>
    <lineage>
        <taxon>Eukaryota</taxon>
        <taxon>Viridiplantae</taxon>
        <taxon>Streptophyta</taxon>
        <taxon>Embryophyta</taxon>
        <taxon>Tracheophyta</taxon>
        <taxon>Spermatophyta</taxon>
        <taxon>Magnoliopsida</taxon>
        <taxon>eudicotyledons</taxon>
        <taxon>Gunneridae</taxon>
        <taxon>Pentapetalae</taxon>
        <taxon>asterids</taxon>
        <taxon>lamiids</taxon>
        <taxon>Gentianales</taxon>
        <taxon>Apocynaceae</taxon>
        <taxon>Rauvolfioideae</taxon>
        <taxon>Vinceae</taxon>
        <taxon>Catharanthinae</taxon>
        <taxon>Catharanthus</taxon>
    </lineage>
</organism>
<dbReference type="EMBL" id="CM044708">
    <property type="protein sequence ID" value="KAI5648802.1"/>
    <property type="molecule type" value="Genomic_DNA"/>
</dbReference>
<name>A0ACB9ZM83_CATRO</name>
<sequence length="238" mass="26378">MNSFSIPTRATCSSPIFSLTSPAKAHFPPSSARCCTKSINSRLKMESTETKPSSYPSVMKLKPIEATPETFQEFGQVIETSADGEEFGPTDAQLDLSRGIPRFYIMHLEDRALKFSTITHHANVTQCLGSIGGNVWYLGVAKPSIVDPPDIKGTMGANIVQSHCGHFYVPPSVEEVQAFRISGPKFLKLNHGTWHAGPLFTEKTMDFYNLELSNTNVVDHTTYNFSEKNKVVFLLDKQ</sequence>